<keyword evidence="5 7" id="KW-0472">Membrane</keyword>
<name>A0A074THH6_9RHOB</name>
<feature type="transmembrane region" description="Helical" evidence="7">
    <location>
        <begin position="246"/>
        <end position="273"/>
    </location>
</feature>
<keyword evidence="9" id="KW-1185">Reference proteome</keyword>
<dbReference type="Proteomes" id="UP000027725">
    <property type="component" value="Unassembled WGS sequence"/>
</dbReference>
<accession>A0A074THH6</accession>
<protein>
    <submittedName>
        <fullName evidence="8">ABC transporter permease</fullName>
    </submittedName>
</protein>
<dbReference type="PANTHER" id="PTHR30482:SF17">
    <property type="entry name" value="ABC TRANSPORTER ATP-BINDING PROTEIN"/>
    <property type="match status" value="1"/>
</dbReference>
<comment type="caution">
    <text evidence="8">The sequence shown here is derived from an EMBL/GenBank/DDBJ whole genome shotgun (WGS) entry which is preliminary data.</text>
</comment>
<feature type="transmembrane region" description="Helical" evidence="7">
    <location>
        <begin position="160"/>
        <end position="180"/>
    </location>
</feature>
<feature type="transmembrane region" description="Helical" evidence="7">
    <location>
        <begin position="212"/>
        <end position="234"/>
    </location>
</feature>
<dbReference type="CDD" id="cd06581">
    <property type="entry name" value="TM_PBP1_LivM_like"/>
    <property type="match status" value="1"/>
</dbReference>
<evidence type="ECO:0000256" key="4">
    <source>
        <dbReference type="ARBA" id="ARBA00022989"/>
    </source>
</evidence>
<gene>
    <name evidence="8" type="ORF">DL1_10915</name>
</gene>
<feature type="region of interest" description="Disordered" evidence="6">
    <location>
        <begin position="318"/>
        <end position="349"/>
    </location>
</feature>
<feature type="transmembrane region" description="Helical" evidence="7">
    <location>
        <begin position="117"/>
        <end position="136"/>
    </location>
</feature>
<dbReference type="InterPro" id="IPR001851">
    <property type="entry name" value="ABC_transp_permease"/>
</dbReference>
<dbReference type="GO" id="GO:0015658">
    <property type="term" value="F:branched-chain amino acid transmembrane transporter activity"/>
    <property type="evidence" value="ECO:0007669"/>
    <property type="project" value="InterPro"/>
</dbReference>
<dbReference type="InterPro" id="IPR043428">
    <property type="entry name" value="LivM-like"/>
</dbReference>
<evidence type="ECO:0000313" key="9">
    <source>
        <dbReference type="Proteomes" id="UP000027725"/>
    </source>
</evidence>
<dbReference type="STRING" id="1185766.SAMN05216224_103112"/>
<organism evidence="8 9">
    <name type="scientific">Thioclava dalianensis</name>
    <dbReference type="NCBI Taxonomy" id="1185766"/>
    <lineage>
        <taxon>Bacteria</taxon>
        <taxon>Pseudomonadati</taxon>
        <taxon>Pseudomonadota</taxon>
        <taxon>Alphaproteobacteria</taxon>
        <taxon>Rhodobacterales</taxon>
        <taxon>Paracoccaceae</taxon>
        <taxon>Thioclava</taxon>
    </lineage>
</organism>
<dbReference type="EMBL" id="JHEH01000003">
    <property type="protein sequence ID" value="KEP71151.1"/>
    <property type="molecule type" value="Genomic_DNA"/>
</dbReference>
<dbReference type="OrthoDB" id="9814461at2"/>
<reference evidence="8 9" key="1">
    <citation type="submission" date="2014-03" db="EMBL/GenBank/DDBJ databases">
        <title>The draft genome sequence of Thioclava dalianensis DLFJ1-1.</title>
        <authorList>
            <person name="Lai Q."/>
            <person name="Shao Z."/>
        </authorList>
    </citation>
    <scope>NUCLEOTIDE SEQUENCE [LARGE SCALE GENOMIC DNA]</scope>
    <source>
        <strain evidence="8 9">DLFJ1-1</strain>
    </source>
</reference>
<keyword evidence="2" id="KW-1003">Cell membrane</keyword>
<feature type="transmembrane region" description="Helical" evidence="7">
    <location>
        <begin position="285"/>
        <end position="307"/>
    </location>
</feature>
<evidence type="ECO:0000256" key="2">
    <source>
        <dbReference type="ARBA" id="ARBA00022475"/>
    </source>
</evidence>
<sequence length="349" mass="37346">MMPNRHARAALLGDYLPGVAICGALLAGLIWLPSDNRLPMEILLVFAMAQGWNLLSGYAGLLSFGHQVFIGIGAYSLFMSMNAFGLPLPLALGVAGLVTMATAAVMALFLHRMRDAYFSIGIWVMADCVRLLIGQWDWVGSSRGVMLESSKLDLTHFADMVFWLAIGLAVVVQFGVFILLRSRFGLGLMATRDNDVAAASVGIGASRSKVTALILSALICGLGGAVYYLSILYADPSGAFDLSWQIKILFIVIIGGVGTLEGPILGTALYFVLQQAFQDNGEMFLLLQGLTAIVVMVFAPQGIWGVIAQRTGLQIFPTRRRPPGPSLAARRPKPTTEDKAQAARAPAKG</sequence>
<evidence type="ECO:0000256" key="6">
    <source>
        <dbReference type="SAM" id="MobiDB-lite"/>
    </source>
</evidence>
<feature type="transmembrane region" description="Helical" evidence="7">
    <location>
        <begin position="12"/>
        <end position="32"/>
    </location>
</feature>
<feature type="transmembrane region" description="Helical" evidence="7">
    <location>
        <begin position="90"/>
        <end position="110"/>
    </location>
</feature>
<evidence type="ECO:0000313" key="8">
    <source>
        <dbReference type="EMBL" id="KEP71151.1"/>
    </source>
</evidence>
<evidence type="ECO:0000256" key="3">
    <source>
        <dbReference type="ARBA" id="ARBA00022692"/>
    </source>
</evidence>
<evidence type="ECO:0000256" key="5">
    <source>
        <dbReference type="ARBA" id="ARBA00023136"/>
    </source>
</evidence>
<comment type="subcellular location">
    <subcellularLocation>
        <location evidence="1">Cell membrane</location>
        <topology evidence="1">Multi-pass membrane protein</topology>
    </subcellularLocation>
</comment>
<dbReference type="RefSeq" id="WP_051693300.1">
    <property type="nucleotide sequence ID" value="NZ_FOVB01000003.1"/>
</dbReference>
<proteinExistence type="predicted"/>
<evidence type="ECO:0000256" key="1">
    <source>
        <dbReference type="ARBA" id="ARBA00004651"/>
    </source>
</evidence>
<dbReference type="GO" id="GO:0005886">
    <property type="term" value="C:plasma membrane"/>
    <property type="evidence" value="ECO:0007669"/>
    <property type="project" value="UniProtKB-SubCell"/>
</dbReference>
<evidence type="ECO:0000256" key="7">
    <source>
        <dbReference type="SAM" id="Phobius"/>
    </source>
</evidence>
<keyword evidence="3 7" id="KW-0812">Transmembrane</keyword>
<dbReference type="eggNOG" id="COG4177">
    <property type="taxonomic scope" value="Bacteria"/>
</dbReference>
<keyword evidence="4 7" id="KW-1133">Transmembrane helix</keyword>
<dbReference type="AlphaFoldDB" id="A0A074THH6"/>
<dbReference type="Pfam" id="PF02653">
    <property type="entry name" value="BPD_transp_2"/>
    <property type="match status" value="1"/>
</dbReference>
<dbReference type="PANTHER" id="PTHR30482">
    <property type="entry name" value="HIGH-AFFINITY BRANCHED-CHAIN AMINO ACID TRANSPORT SYSTEM PERMEASE"/>
    <property type="match status" value="1"/>
</dbReference>